<dbReference type="InParanoid" id="A0A5C7ETB3"/>
<keyword evidence="3" id="KW-1185">Reference proteome</keyword>
<feature type="compositionally biased region" description="Basic and acidic residues" evidence="1">
    <location>
        <begin position="1"/>
        <end position="10"/>
    </location>
</feature>
<dbReference type="AlphaFoldDB" id="A0A5C7ETB3"/>
<reference evidence="2 3" key="1">
    <citation type="submission" date="2019-08" db="EMBL/GenBank/DDBJ databases">
        <title>Pelomicrobium methylotrophicum gen. nov., sp. nov. a moderately thermophilic, facultatively anaerobic, lithoautotrophic and methylotrophic bacterium isolated from a terrestrial mud volcano.</title>
        <authorList>
            <person name="Slobodkina G.B."/>
            <person name="Merkel A.Y."/>
            <person name="Slobodkin A.I."/>
        </authorList>
    </citation>
    <scope>NUCLEOTIDE SEQUENCE [LARGE SCALE GENOMIC DNA]</scope>
    <source>
        <strain evidence="2 3">SM250</strain>
    </source>
</reference>
<dbReference type="Pfam" id="PF06252">
    <property type="entry name" value="GemA"/>
    <property type="match status" value="1"/>
</dbReference>
<dbReference type="InterPro" id="IPR009363">
    <property type="entry name" value="Phage_Mu_Gp16"/>
</dbReference>
<evidence type="ECO:0000313" key="3">
    <source>
        <dbReference type="Proteomes" id="UP000321201"/>
    </source>
</evidence>
<accession>A0A5C7ETB3</accession>
<organism evidence="2 3">
    <name type="scientific">Pelomicrobium methylotrophicum</name>
    <dbReference type="NCBI Taxonomy" id="2602750"/>
    <lineage>
        <taxon>Bacteria</taxon>
        <taxon>Pseudomonadati</taxon>
        <taxon>Pseudomonadota</taxon>
        <taxon>Hydrogenophilia</taxon>
        <taxon>Hydrogenophilia incertae sedis</taxon>
        <taxon>Pelomicrobium</taxon>
    </lineage>
</organism>
<dbReference type="EMBL" id="VPFL01000009">
    <property type="protein sequence ID" value="TXF11905.1"/>
    <property type="molecule type" value="Genomic_DNA"/>
</dbReference>
<sequence length="181" mass="20102">MPRAEPDSLRRACAPADVTQPMPIGDGGHARGHEEMTMDARRRRLIAQAHLAAKQAGCVDEEDRRAVQRIVTGKSSCLDMTVAELVRLIDHWGKLGAQVRASAPEAAQAPGMVTRWQLATIERLAWEMGWDDGLEDARLVAFLRRTARVDAARWLTREAASSVISGLSRWKRQRAKREVSA</sequence>
<protein>
    <submittedName>
        <fullName evidence="2">Regulatory protein GemA</fullName>
    </submittedName>
</protein>
<dbReference type="Proteomes" id="UP000321201">
    <property type="component" value="Unassembled WGS sequence"/>
</dbReference>
<evidence type="ECO:0000256" key="1">
    <source>
        <dbReference type="SAM" id="MobiDB-lite"/>
    </source>
</evidence>
<feature type="region of interest" description="Disordered" evidence="1">
    <location>
        <begin position="1"/>
        <end position="33"/>
    </location>
</feature>
<gene>
    <name evidence="2" type="ORF">FR698_07835</name>
</gene>
<name>A0A5C7ETB3_9PROT</name>
<proteinExistence type="predicted"/>
<comment type="caution">
    <text evidence="2">The sequence shown here is derived from an EMBL/GenBank/DDBJ whole genome shotgun (WGS) entry which is preliminary data.</text>
</comment>
<evidence type="ECO:0000313" key="2">
    <source>
        <dbReference type="EMBL" id="TXF11905.1"/>
    </source>
</evidence>
<dbReference type="OrthoDB" id="8562674at2"/>